<dbReference type="Pfam" id="PF12096">
    <property type="entry name" value="DUF3572"/>
    <property type="match status" value="1"/>
</dbReference>
<dbReference type="AlphaFoldDB" id="A0A1G5R555"/>
<dbReference type="InterPro" id="IPR021955">
    <property type="entry name" value="DUF3572"/>
</dbReference>
<keyword evidence="2" id="KW-1185">Reference proteome</keyword>
<accession>A0A1G5R555</accession>
<dbReference type="RefSeq" id="WP_090219803.1">
    <property type="nucleotide sequence ID" value="NZ_CANMHN010000020.1"/>
</dbReference>
<name>A0A1G5R555_9RHOB</name>
<dbReference type="OrthoDB" id="7356934at2"/>
<dbReference type="Proteomes" id="UP000198767">
    <property type="component" value="Unassembled WGS sequence"/>
</dbReference>
<organism evidence="1 2">
    <name type="scientific">Epibacterium ulvae</name>
    <dbReference type="NCBI Taxonomy" id="1156985"/>
    <lineage>
        <taxon>Bacteria</taxon>
        <taxon>Pseudomonadati</taxon>
        <taxon>Pseudomonadota</taxon>
        <taxon>Alphaproteobacteria</taxon>
        <taxon>Rhodobacterales</taxon>
        <taxon>Roseobacteraceae</taxon>
        <taxon>Epibacterium</taxon>
    </lineage>
</organism>
<evidence type="ECO:0000313" key="1">
    <source>
        <dbReference type="EMBL" id="SCZ68998.1"/>
    </source>
</evidence>
<dbReference type="STRING" id="1156985.SAMN04488118_108168"/>
<protein>
    <recommendedName>
        <fullName evidence="3">DUF3572 domain-containing protein</fullName>
    </recommendedName>
</protein>
<gene>
    <name evidence="1" type="ORF">SAMN04488118_108168</name>
</gene>
<dbReference type="EMBL" id="FMWG01000008">
    <property type="protein sequence ID" value="SCZ68998.1"/>
    <property type="molecule type" value="Genomic_DNA"/>
</dbReference>
<reference evidence="1 2" key="1">
    <citation type="submission" date="2016-10" db="EMBL/GenBank/DDBJ databases">
        <authorList>
            <person name="de Groot N.N."/>
        </authorList>
    </citation>
    <scope>NUCLEOTIDE SEQUENCE [LARGE SCALE GENOMIC DNA]</scope>
    <source>
        <strain evidence="1 2">U95</strain>
    </source>
</reference>
<evidence type="ECO:0000313" key="2">
    <source>
        <dbReference type="Proteomes" id="UP000198767"/>
    </source>
</evidence>
<evidence type="ECO:0008006" key="3">
    <source>
        <dbReference type="Google" id="ProtNLM"/>
    </source>
</evidence>
<sequence length="94" mass="10227">MQISAHSAETLALQILAWLVGNDELLPVFLGASGASEADLRARAAEPEFLGSVLDFLMMDDAWVIQCCDHIGISYELPMQARHMLPGGAQVNWT</sequence>
<proteinExistence type="predicted"/>